<reference evidence="6 7" key="1">
    <citation type="submission" date="2019-02" db="EMBL/GenBank/DDBJ databases">
        <title>Draft Genome Sequences of Six Type Strains of the Genus Massilia.</title>
        <authorList>
            <person name="Miess H."/>
            <person name="Frediansyhah A."/>
            <person name="Gross H."/>
        </authorList>
    </citation>
    <scope>NUCLEOTIDE SEQUENCE [LARGE SCALE GENOMIC DNA]</scope>
    <source>
        <strain evidence="6 7">DSM 17473</strain>
    </source>
</reference>
<evidence type="ECO:0000313" key="6">
    <source>
        <dbReference type="EMBL" id="QBE66206.1"/>
    </source>
</evidence>
<dbReference type="PANTHER" id="PTHR42887">
    <property type="entry name" value="OS12G0638800 PROTEIN"/>
    <property type="match status" value="1"/>
</dbReference>
<dbReference type="SUPFAM" id="SSF51905">
    <property type="entry name" value="FAD/NAD(P)-binding domain"/>
    <property type="match status" value="1"/>
</dbReference>
<dbReference type="Pfam" id="PF22780">
    <property type="entry name" value="HI0933_like_1st"/>
    <property type="match status" value="1"/>
</dbReference>
<accession>A0A4P6L3I3</accession>
<evidence type="ECO:0000259" key="5">
    <source>
        <dbReference type="Pfam" id="PF22780"/>
    </source>
</evidence>
<comment type="cofactor">
    <cofactor evidence="1">
        <name>FAD</name>
        <dbReference type="ChEBI" id="CHEBI:57692"/>
    </cofactor>
</comment>
<dbReference type="Gene3D" id="2.40.30.10">
    <property type="entry name" value="Translation factors"/>
    <property type="match status" value="1"/>
</dbReference>
<dbReference type="SUPFAM" id="SSF160996">
    <property type="entry name" value="HI0933 insert domain-like"/>
    <property type="match status" value="1"/>
</dbReference>
<evidence type="ECO:0000256" key="3">
    <source>
        <dbReference type="ARBA" id="ARBA00022827"/>
    </source>
</evidence>
<organism evidence="6 7">
    <name type="scientific">Pseudoduganella lutea</name>
    <dbReference type="NCBI Taxonomy" id="321985"/>
    <lineage>
        <taxon>Bacteria</taxon>
        <taxon>Pseudomonadati</taxon>
        <taxon>Pseudomonadota</taxon>
        <taxon>Betaproteobacteria</taxon>
        <taxon>Burkholderiales</taxon>
        <taxon>Oxalobacteraceae</taxon>
        <taxon>Telluria group</taxon>
        <taxon>Pseudoduganella</taxon>
    </lineage>
</organism>
<dbReference type="NCBIfam" id="TIGR00275">
    <property type="entry name" value="aminoacetone oxidase family FAD-binding enzyme"/>
    <property type="match status" value="1"/>
</dbReference>
<keyword evidence="2" id="KW-0285">Flavoprotein</keyword>
<name>A0A4P6L3I3_9BURK</name>
<dbReference type="Gene3D" id="3.50.50.60">
    <property type="entry name" value="FAD/NAD(P)-binding domain"/>
    <property type="match status" value="1"/>
</dbReference>
<sequence>MHTPDTSPARRPRVAIVGGGPAGLMAAETLSRAGAFDIHLYDAMPSVGRKFLLAGRGGMNITHAEPYEQFVARYGARADALQPMLDAFGPDAVRAWVHGLGIETFVGTSGRVFPTEMKAAPLLRAWLHRLREAGVQLHQRHRWTGWVDDALRFETPAGELLVQADATILALGGASWARLGSDGAWLPLLASRGIDVAPLRPSNCGFDVGWSPLFAQRYAGQPLTTVAATWTDGAGQRVRKQGQFVVTATGVEGSLIYALSAPVRDQIAAQGSAVILLDLLPDLPAERVLAEVTRPRGSRSMSSHLQGRLGIKGVKAGLLHECLSKQAYADPEALARALKALPVTLRAPRPIDEAISSAGGVAFEALESTMLRSMPGVFVAGEMVDWEAPTGGYLLTACLASGVAAGKAVAGWLAAARA</sequence>
<dbReference type="KEGG" id="plue:EWM63_27160"/>
<feature type="domain" description="RsdA/BaiN/AoA(So)-like insert" evidence="5">
    <location>
        <begin position="200"/>
        <end position="356"/>
    </location>
</feature>
<dbReference type="InterPro" id="IPR004792">
    <property type="entry name" value="BaiN-like"/>
</dbReference>
<dbReference type="RefSeq" id="WP_130189315.1">
    <property type="nucleotide sequence ID" value="NZ_CP035913.1"/>
</dbReference>
<dbReference type="InterPro" id="IPR036188">
    <property type="entry name" value="FAD/NAD-bd_sf"/>
</dbReference>
<dbReference type="InterPro" id="IPR057661">
    <property type="entry name" value="RsdA/BaiN/AoA(So)_Rossmann"/>
</dbReference>
<proteinExistence type="predicted"/>
<dbReference type="PRINTS" id="PR00420">
    <property type="entry name" value="RNGMNOXGNASE"/>
</dbReference>
<feature type="domain" description="RsdA/BaiN/AoA(So)-like Rossmann fold-like" evidence="4">
    <location>
        <begin position="13"/>
        <end position="407"/>
    </location>
</feature>
<dbReference type="EMBL" id="CP035913">
    <property type="protein sequence ID" value="QBE66206.1"/>
    <property type="molecule type" value="Genomic_DNA"/>
</dbReference>
<dbReference type="PANTHER" id="PTHR42887:SF1">
    <property type="entry name" value="BLR3961 PROTEIN"/>
    <property type="match status" value="1"/>
</dbReference>
<dbReference type="Gene3D" id="1.10.8.260">
    <property type="entry name" value="HI0933 insert domain-like"/>
    <property type="match status" value="1"/>
</dbReference>
<dbReference type="AlphaFoldDB" id="A0A4P6L3I3"/>
<gene>
    <name evidence="6" type="ORF">EWM63_27160</name>
</gene>
<dbReference type="NCBIfam" id="TIGR03862">
    <property type="entry name" value="flavo_PP4765"/>
    <property type="match status" value="1"/>
</dbReference>
<evidence type="ECO:0000259" key="4">
    <source>
        <dbReference type="Pfam" id="PF03486"/>
    </source>
</evidence>
<dbReference type="InterPro" id="IPR022460">
    <property type="entry name" value="Flavoprotein_PP4765"/>
</dbReference>
<evidence type="ECO:0000256" key="1">
    <source>
        <dbReference type="ARBA" id="ARBA00001974"/>
    </source>
</evidence>
<dbReference type="Proteomes" id="UP000290637">
    <property type="component" value="Chromosome"/>
</dbReference>
<dbReference type="Pfam" id="PF03486">
    <property type="entry name" value="HI0933_like"/>
    <property type="match status" value="1"/>
</dbReference>
<keyword evidence="3" id="KW-0274">FAD</keyword>
<dbReference type="OrthoDB" id="5288829at2"/>
<dbReference type="InterPro" id="IPR055178">
    <property type="entry name" value="RsdA/BaiN/AoA(So)-like_dom"/>
</dbReference>
<protein>
    <submittedName>
        <fullName evidence="6">TIGR03862 family flavoprotein</fullName>
    </submittedName>
</protein>
<dbReference type="InterPro" id="IPR023166">
    <property type="entry name" value="BaiN-like_dom_sf"/>
</dbReference>
<evidence type="ECO:0000256" key="2">
    <source>
        <dbReference type="ARBA" id="ARBA00022630"/>
    </source>
</evidence>
<evidence type="ECO:0000313" key="7">
    <source>
        <dbReference type="Proteomes" id="UP000290637"/>
    </source>
</evidence>
<keyword evidence="7" id="KW-1185">Reference proteome</keyword>